<accession>A0A0M2R5H7</accession>
<dbReference type="InterPro" id="IPR043135">
    <property type="entry name" value="Fur_C"/>
</dbReference>
<evidence type="ECO:0000256" key="4">
    <source>
        <dbReference type="ARBA" id="ARBA00023015"/>
    </source>
</evidence>
<comment type="similarity">
    <text evidence="1">Belongs to the Fur family.</text>
</comment>
<dbReference type="RefSeq" id="WP_046509568.1">
    <property type="nucleotide sequence ID" value="NZ_LANI01000028.1"/>
</dbReference>
<dbReference type="GO" id="GO:0005829">
    <property type="term" value="C:cytosol"/>
    <property type="evidence" value="ECO:0007669"/>
    <property type="project" value="TreeGrafter"/>
</dbReference>
<feature type="binding site" evidence="7">
    <location>
        <position position="158"/>
    </location>
    <ligand>
        <name>Zn(2+)</name>
        <dbReference type="ChEBI" id="CHEBI:29105"/>
    </ligand>
</feature>
<keyword evidence="7" id="KW-0479">Metal-binding</keyword>
<dbReference type="PATRIC" id="fig|1549748.8.peg.2202"/>
<evidence type="ECO:0000256" key="2">
    <source>
        <dbReference type="ARBA" id="ARBA00022491"/>
    </source>
</evidence>
<proteinExistence type="inferred from homology"/>
<dbReference type="PANTHER" id="PTHR33202">
    <property type="entry name" value="ZINC UPTAKE REGULATION PROTEIN"/>
    <property type="match status" value="1"/>
</dbReference>
<dbReference type="Pfam" id="PF01475">
    <property type="entry name" value="FUR"/>
    <property type="match status" value="1"/>
</dbReference>
<evidence type="ECO:0000256" key="7">
    <source>
        <dbReference type="PIRSR" id="PIRSR602481-1"/>
    </source>
</evidence>
<keyword evidence="4" id="KW-0805">Transcription regulation</keyword>
<keyword evidence="5" id="KW-0238">DNA-binding</keyword>
<protein>
    <submittedName>
        <fullName evidence="8">Fur family transcriptional regulator</fullName>
    </submittedName>
</protein>
<sequence length="165" mass="18261">MKNFDTVSLSFCGGSHDHKHCIKTALNEAEELCLTRGVRLTEVRKRVLELVWESHNPVGAYDVLSKLSQESGKTAPPTVYRALDFLLEQGLIHRIESMNAYVGCSHPSEEHSGVFLICNNCGCAAEVHDSAIDQAILNKTDSLGFKTDQRMLEVRGTCPDCHSTQ</sequence>
<dbReference type="GO" id="GO:1900376">
    <property type="term" value="P:regulation of secondary metabolite biosynthetic process"/>
    <property type="evidence" value="ECO:0007669"/>
    <property type="project" value="TreeGrafter"/>
</dbReference>
<evidence type="ECO:0000313" key="8">
    <source>
        <dbReference type="EMBL" id="KKJ75684.1"/>
    </source>
</evidence>
<evidence type="ECO:0000256" key="6">
    <source>
        <dbReference type="ARBA" id="ARBA00023163"/>
    </source>
</evidence>
<dbReference type="OrthoDB" id="9801127at2"/>
<dbReference type="STRING" id="1549748.WH95_17145"/>
<dbReference type="FunFam" id="1.10.10.10:FF:000137">
    <property type="entry name" value="Zinc uptake transcriptional repressor"/>
    <property type="match status" value="1"/>
</dbReference>
<comment type="caution">
    <text evidence="8">The sequence shown here is derived from an EMBL/GenBank/DDBJ whole genome shotgun (WGS) entry which is preliminary data.</text>
</comment>
<dbReference type="GO" id="GO:0003700">
    <property type="term" value="F:DNA-binding transcription factor activity"/>
    <property type="evidence" value="ECO:0007669"/>
    <property type="project" value="InterPro"/>
</dbReference>
<name>A0A0M2R5H7_9PROT</name>
<dbReference type="InterPro" id="IPR002481">
    <property type="entry name" value="FUR"/>
</dbReference>
<evidence type="ECO:0000256" key="1">
    <source>
        <dbReference type="ARBA" id="ARBA00007957"/>
    </source>
</evidence>
<dbReference type="EMBL" id="LANI01000028">
    <property type="protein sequence ID" value="KKJ75684.1"/>
    <property type="molecule type" value="Genomic_DNA"/>
</dbReference>
<dbReference type="Proteomes" id="UP000034491">
    <property type="component" value="Unassembled WGS sequence"/>
</dbReference>
<evidence type="ECO:0000256" key="3">
    <source>
        <dbReference type="ARBA" id="ARBA00022833"/>
    </source>
</evidence>
<reference evidence="8 9" key="1">
    <citation type="submission" date="2015-03" db="EMBL/GenBank/DDBJ databases">
        <title>Genome sequence of Kiloniella sp. P1-1, isolated from the gut microflora of Pacific white shrimp, Penaeus vannamei.</title>
        <authorList>
            <person name="Shao Z."/>
            <person name="Wang L."/>
            <person name="Li X."/>
        </authorList>
    </citation>
    <scope>NUCLEOTIDE SEQUENCE [LARGE SCALE GENOMIC DNA]</scope>
    <source>
        <strain evidence="8 9">P1-1</strain>
    </source>
</reference>
<dbReference type="SUPFAM" id="SSF46785">
    <property type="entry name" value="Winged helix' DNA-binding domain"/>
    <property type="match status" value="1"/>
</dbReference>
<dbReference type="Gene3D" id="1.10.10.10">
    <property type="entry name" value="Winged helix-like DNA-binding domain superfamily/Winged helix DNA-binding domain"/>
    <property type="match status" value="1"/>
</dbReference>
<dbReference type="InterPro" id="IPR036388">
    <property type="entry name" value="WH-like_DNA-bd_sf"/>
</dbReference>
<evidence type="ECO:0000313" key="9">
    <source>
        <dbReference type="Proteomes" id="UP000034491"/>
    </source>
</evidence>
<keyword evidence="6" id="KW-0804">Transcription</keyword>
<dbReference type="GO" id="GO:0045892">
    <property type="term" value="P:negative regulation of DNA-templated transcription"/>
    <property type="evidence" value="ECO:0007669"/>
    <property type="project" value="TreeGrafter"/>
</dbReference>
<feature type="binding site" evidence="7">
    <location>
        <position position="118"/>
    </location>
    <ligand>
        <name>Zn(2+)</name>
        <dbReference type="ChEBI" id="CHEBI:29105"/>
    </ligand>
</feature>
<dbReference type="InterPro" id="IPR036390">
    <property type="entry name" value="WH_DNA-bd_sf"/>
</dbReference>
<dbReference type="Gene3D" id="3.30.1490.190">
    <property type="match status" value="1"/>
</dbReference>
<dbReference type="PANTHER" id="PTHR33202:SF6">
    <property type="entry name" value="ZINC UPTAKE REGULATION PROTEIN"/>
    <property type="match status" value="1"/>
</dbReference>
<keyword evidence="2" id="KW-0678">Repressor</keyword>
<feature type="binding site" evidence="7">
    <location>
        <position position="161"/>
    </location>
    <ligand>
        <name>Zn(2+)</name>
        <dbReference type="ChEBI" id="CHEBI:29105"/>
    </ligand>
</feature>
<keyword evidence="3 7" id="KW-0862">Zinc</keyword>
<comment type="cofactor">
    <cofactor evidence="7">
        <name>Zn(2+)</name>
        <dbReference type="ChEBI" id="CHEBI:29105"/>
    </cofactor>
    <text evidence="7">Binds 1 zinc ion per subunit.</text>
</comment>
<dbReference type="AlphaFoldDB" id="A0A0M2R5H7"/>
<evidence type="ECO:0000256" key="5">
    <source>
        <dbReference type="ARBA" id="ARBA00023125"/>
    </source>
</evidence>
<gene>
    <name evidence="8" type="ORF">WH95_17145</name>
</gene>
<keyword evidence="9" id="KW-1185">Reference proteome</keyword>
<dbReference type="GO" id="GO:0008270">
    <property type="term" value="F:zinc ion binding"/>
    <property type="evidence" value="ECO:0007669"/>
    <property type="project" value="TreeGrafter"/>
</dbReference>
<organism evidence="8 9">
    <name type="scientific">Kiloniella litopenaei</name>
    <dbReference type="NCBI Taxonomy" id="1549748"/>
    <lineage>
        <taxon>Bacteria</taxon>
        <taxon>Pseudomonadati</taxon>
        <taxon>Pseudomonadota</taxon>
        <taxon>Alphaproteobacteria</taxon>
        <taxon>Rhodospirillales</taxon>
        <taxon>Kiloniellaceae</taxon>
        <taxon>Kiloniella</taxon>
    </lineage>
</organism>
<dbReference type="GO" id="GO:0000976">
    <property type="term" value="F:transcription cis-regulatory region binding"/>
    <property type="evidence" value="ECO:0007669"/>
    <property type="project" value="TreeGrafter"/>
</dbReference>
<feature type="binding site" evidence="7">
    <location>
        <position position="121"/>
    </location>
    <ligand>
        <name>Zn(2+)</name>
        <dbReference type="ChEBI" id="CHEBI:29105"/>
    </ligand>
</feature>